<organism evidence="2 3">
    <name type="scientific">Trametes coccinea (strain BRFM310)</name>
    <name type="common">Pycnoporus coccineus</name>
    <dbReference type="NCBI Taxonomy" id="1353009"/>
    <lineage>
        <taxon>Eukaryota</taxon>
        <taxon>Fungi</taxon>
        <taxon>Dikarya</taxon>
        <taxon>Basidiomycota</taxon>
        <taxon>Agaricomycotina</taxon>
        <taxon>Agaricomycetes</taxon>
        <taxon>Polyporales</taxon>
        <taxon>Polyporaceae</taxon>
        <taxon>Trametes</taxon>
    </lineage>
</organism>
<proteinExistence type="predicted"/>
<dbReference type="AlphaFoldDB" id="A0A1Y2J5E7"/>
<reference evidence="2 3" key="1">
    <citation type="journal article" date="2015" name="Biotechnol. Biofuels">
        <title>Enhanced degradation of softwood versus hardwood by the white-rot fungus Pycnoporus coccineus.</title>
        <authorList>
            <person name="Couturier M."/>
            <person name="Navarro D."/>
            <person name="Chevret D."/>
            <person name="Henrissat B."/>
            <person name="Piumi F."/>
            <person name="Ruiz-Duenas F.J."/>
            <person name="Martinez A.T."/>
            <person name="Grigoriev I.V."/>
            <person name="Riley R."/>
            <person name="Lipzen A."/>
            <person name="Berrin J.G."/>
            <person name="Master E.R."/>
            <person name="Rosso M.N."/>
        </authorList>
    </citation>
    <scope>NUCLEOTIDE SEQUENCE [LARGE SCALE GENOMIC DNA]</scope>
    <source>
        <strain evidence="2 3">BRFM310</strain>
    </source>
</reference>
<dbReference type="Proteomes" id="UP000193067">
    <property type="component" value="Unassembled WGS sequence"/>
</dbReference>
<evidence type="ECO:0000256" key="1">
    <source>
        <dbReference type="SAM" id="MobiDB-lite"/>
    </source>
</evidence>
<evidence type="ECO:0000313" key="2">
    <source>
        <dbReference type="EMBL" id="OSD07422.1"/>
    </source>
</evidence>
<evidence type="ECO:0000313" key="3">
    <source>
        <dbReference type="Proteomes" id="UP000193067"/>
    </source>
</evidence>
<protein>
    <recommendedName>
        <fullName evidence="4">F-box domain-containing protein</fullName>
    </recommendedName>
</protein>
<dbReference type="OrthoDB" id="3258555at2759"/>
<dbReference type="SUPFAM" id="SSF52047">
    <property type="entry name" value="RNI-like"/>
    <property type="match status" value="1"/>
</dbReference>
<feature type="compositionally biased region" description="Basic and acidic residues" evidence="1">
    <location>
        <begin position="273"/>
        <end position="304"/>
    </location>
</feature>
<gene>
    <name evidence="2" type="ORF">PYCCODRAFT_1430670</name>
</gene>
<dbReference type="EMBL" id="KZ084088">
    <property type="protein sequence ID" value="OSD07422.1"/>
    <property type="molecule type" value="Genomic_DNA"/>
</dbReference>
<feature type="region of interest" description="Disordered" evidence="1">
    <location>
        <begin position="230"/>
        <end position="304"/>
    </location>
</feature>
<evidence type="ECO:0008006" key="4">
    <source>
        <dbReference type="Google" id="ProtNLM"/>
    </source>
</evidence>
<sequence length="304" mass="34500">MSCERLISLTIDIDPAVGVEPVHLPLLEELDLSRQYTTGAEASYLDVDSFAVWRLPRLSRVVLPVATHRYSGFLRQHGKTITYLEFRSHWLWQGPPRPWIWGDFTSCPKLRHLVLDDHPTGTLSEDQLLAHPNLKYIDFWANISDPHMFCDMRAKHTIAPNVPWQNVRLLDPALKQLGQLPTLFPPDSPSCELPSFHSVLDMSIVHTEWAVYRSDLPTFLSFDFDEDSTFVPSHAKDDSDTEDDSYTEDDSDTEDDGDTEDDSDTEAVDSESDDRNNTSDDPEGRDRDGDERGTEDAGADVHVE</sequence>
<keyword evidence="3" id="KW-1185">Reference proteome</keyword>
<name>A0A1Y2J5E7_TRAC3</name>
<accession>A0A1Y2J5E7</accession>
<feature type="compositionally biased region" description="Acidic residues" evidence="1">
    <location>
        <begin position="239"/>
        <end position="272"/>
    </location>
</feature>